<organism evidence="1 2">
    <name type="scientific">Peronosclerospora sorghi</name>
    <dbReference type="NCBI Taxonomy" id="230839"/>
    <lineage>
        <taxon>Eukaryota</taxon>
        <taxon>Sar</taxon>
        <taxon>Stramenopiles</taxon>
        <taxon>Oomycota</taxon>
        <taxon>Peronosporomycetes</taxon>
        <taxon>Peronosporales</taxon>
        <taxon>Peronosporaceae</taxon>
        <taxon>Peronosclerospora</taxon>
    </lineage>
</organism>
<accession>A0ACC0WJL3</accession>
<name>A0ACC0WJL3_9STRA</name>
<reference evidence="1 2" key="1">
    <citation type="journal article" date="2022" name="bioRxiv">
        <title>The genome of the oomycete Peronosclerospora sorghi, a cosmopolitan pathogen of maize and sorghum, is inflated with dispersed pseudogenes.</title>
        <authorList>
            <person name="Fletcher K."/>
            <person name="Martin F."/>
            <person name="Isakeit T."/>
            <person name="Cavanaugh K."/>
            <person name="Magill C."/>
            <person name="Michelmore R."/>
        </authorList>
    </citation>
    <scope>NUCLEOTIDE SEQUENCE [LARGE SCALE GENOMIC DNA]</scope>
    <source>
        <strain evidence="1">P6</strain>
    </source>
</reference>
<dbReference type="EMBL" id="CM047592">
    <property type="protein sequence ID" value="KAI9918108.1"/>
    <property type="molecule type" value="Genomic_DNA"/>
</dbReference>
<sequence length="160" mass="18242">MIIDGKQLSMRDFGIRFYLTRGVVVTTMRERLLEPMRQKRQKKQRILTVPEAALLEEMRAERQVMVSSSTSTPQQQERPRAPPTCTVFYTSMKLVNTLHKTVAGGLMVMTAIALVDVTRGFGVFVKRNLDRRSAYASNEEQDREQHDSKTSGHVSSLEKP</sequence>
<keyword evidence="2" id="KW-1185">Reference proteome</keyword>
<dbReference type="Proteomes" id="UP001163321">
    <property type="component" value="Chromosome 13"/>
</dbReference>
<protein>
    <submittedName>
        <fullName evidence="1">Uncharacterized protein</fullName>
    </submittedName>
</protein>
<proteinExistence type="predicted"/>
<comment type="caution">
    <text evidence="1">The sequence shown here is derived from an EMBL/GenBank/DDBJ whole genome shotgun (WGS) entry which is preliminary data.</text>
</comment>
<gene>
    <name evidence="1" type="ORF">PsorP6_012484</name>
</gene>
<evidence type="ECO:0000313" key="2">
    <source>
        <dbReference type="Proteomes" id="UP001163321"/>
    </source>
</evidence>
<evidence type="ECO:0000313" key="1">
    <source>
        <dbReference type="EMBL" id="KAI9918108.1"/>
    </source>
</evidence>